<gene>
    <name evidence="6" type="ORF">QO231_20645</name>
</gene>
<dbReference type="InterPro" id="IPR016035">
    <property type="entry name" value="Acyl_Trfase/lysoPLipase"/>
</dbReference>
<dbReference type="Pfam" id="PF01734">
    <property type="entry name" value="Patatin"/>
    <property type="match status" value="1"/>
</dbReference>
<dbReference type="InterPro" id="IPR050301">
    <property type="entry name" value="NTE"/>
</dbReference>
<evidence type="ECO:0000256" key="3">
    <source>
        <dbReference type="ARBA" id="ARBA00023098"/>
    </source>
</evidence>
<feature type="active site" description="Proton acceptor" evidence="4">
    <location>
        <position position="198"/>
    </location>
</feature>
<keyword evidence="7" id="KW-1185">Reference proteome</keyword>
<feature type="short sequence motif" description="GXSXG" evidence="4">
    <location>
        <begin position="45"/>
        <end position="49"/>
    </location>
</feature>
<comment type="caution">
    <text evidence="6">The sequence shown here is derived from an EMBL/GenBank/DDBJ whole genome shotgun (WGS) entry which is preliminary data.</text>
</comment>
<dbReference type="PANTHER" id="PTHR14226">
    <property type="entry name" value="NEUROPATHY TARGET ESTERASE/SWISS CHEESE D.MELANOGASTER"/>
    <property type="match status" value="1"/>
</dbReference>
<dbReference type="PROSITE" id="PS51635">
    <property type="entry name" value="PNPLA"/>
    <property type="match status" value="1"/>
</dbReference>
<keyword evidence="3 4" id="KW-0443">Lipid metabolism</keyword>
<accession>A0ABU3VJ92</accession>
<feature type="domain" description="PNPLA" evidence="5">
    <location>
        <begin position="13"/>
        <end position="211"/>
    </location>
</feature>
<evidence type="ECO:0000256" key="2">
    <source>
        <dbReference type="ARBA" id="ARBA00022963"/>
    </source>
</evidence>
<proteinExistence type="predicted"/>
<dbReference type="EMBL" id="JASMWN010000021">
    <property type="protein sequence ID" value="MDU9006247.1"/>
    <property type="molecule type" value="Genomic_DNA"/>
</dbReference>
<feature type="short sequence motif" description="DGA/G" evidence="4">
    <location>
        <begin position="198"/>
        <end position="200"/>
    </location>
</feature>
<dbReference type="InterPro" id="IPR002641">
    <property type="entry name" value="PNPLA_dom"/>
</dbReference>
<feature type="active site" description="Nucleophile" evidence="4">
    <location>
        <position position="47"/>
    </location>
</feature>
<feature type="short sequence motif" description="GXGXXG" evidence="4">
    <location>
        <begin position="17"/>
        <end position="22"/>
    </location>
</feature>
<keyword evidence="2 4" id="KW-0442">Lipid degradation</keyword>
<evidence type="ECO:0000313" key="7">
    <source>
        <dbReference type="Proteomes" id="UP001255416"/>
    </source>
</evidence>
<sequence>MAKAADKPVAVDLALQGGGAHGAFTWGVLERLLDEDCINIAGISGASAGAMNAVVLAHGLSVGGRDGARRALWAFWKSVSRAAGGGAFPLQAFQNLFAPWLPKPPVLPFLGAGQTALSPYQFNPLNYNPLHRVIQDQIDFEALRDPEAPRLFVSATDVRTGRLRLFRNADLTVDALMASACLPMLFQAVEIGEDAYWDGGYVANPPVLPLIEESPAEDLILITVNPSQRDEVPRLPQDILARLNEITFNTNLVSQMRSVAILKHQLETDRTPPNRYSQALFRQVEKLRAHRIHDDAVMADKGSHSKMNAEWRFLIRLHGIGYRAADTWLAEHRSDLGRRATLDIAATYC</sequence>
<name>A0ABU3VJ92_9RHOB</name>
<dbReference type="Gene3D" id="3.40.1090.10">
    <property type="entry name" value="Cytosolic phospholipase A2 catalytic domain"/>
    <property type="match status" value="2"/>
</dbReference>
<evidence type="ECO:0000259" key="5">
    <source>
        <dbReference type="PROSITE" id="PS51635"/>
    </source>
</evidence>
<dbReference type="RefSeq" id="WP_316780996.1">
    <property type="nucleotide sequence ID" value="NZ_JASMWN010000021.1"/>
</dbReference>
<dbReference type="PANTHER" id="PTHR14226:SF78">
    <property type="entry name" value="SLR0060 PROTEIN"/>
    <property type="match status" value="1"/>
</dbReference>
<evidence type="ECO:0000256" key="1">
    <source>
        <dbReference type="ARBA" id="ARBA00022801"/>
    </source>
</evidence>
<reference evidence="7" key="1">
    <citation type="submission" date="2023-05" db="EMBL/GenBank/DDBJ databases">
        <title>Sedimentitalea sp. nov. JM2-8.</title>
        <authorList>
            <person name="Huang J."/>
        </authorList>
    </citation>
    <scope>NUCLEOTIDE SEQUENCE [LARGE SCALE GENOMIC DNA]</scope>
    <source>
        <strain evidence="7">KHS03</strain>
    </source>
</reference>
<organism evidence="6 7">
    <name type="scientific">Sedimentitalea todarodis</name>
    <dbReference type="NCBI Taxonomy" id="1631240"/>
    <lineage>
        <taxon>Bacteria</taxon>
        <taxon>Pseudomonadati</taxon>
        <taxon>Pseudomonadota</taxon>
        <taxon>Alphaproteobacteria</taxon>
        <taxon>Rhodobacterales</taxon>
        <taxon>Paracoccaceae</taxon>
        <taxon>Sedimentitalea</taxon>
    </lineage>
</organism>
<evidence type="ECO:0000313" key="6">
    <source>
        <dbReference type="EMBL" id="MDU9006247.1"/>
    </source>
</evidence>
<protein>
    <submittedName>
        <fullName evidence="6">Patatin-like phospholipase family protein</fullName>
    </submittedName>
</protein>
<dbReference type="Proteomes" id="UP001255416">
    <property type="component" value="Unassembled WGS sequence"/>
</dbReference>
<evidence type="ECO:0000256" key="4">
    <source>
        <dbReference type="PROSITE-ProRule" id="PRU01161"/>
    </source>
</evidence>
<dbReference type="SUPFAM" id="SSF52151">
    <property type="entry name" value="FabD/lysophospholipase-like"/>
    <property type="match status" value="1"/>
</dbReference>
<keyword evidence="1 4" id="KW-0378">Hydrolase</keyword>